<gene>
    <name evidence="1" type="ORF">O181_065951</name>
</gene>
<comment type="caution">
    <text evidence="1">The sequence shown here is derived from an EMBL/GenBank/DDBJ whole genome shotgun (WGS) entry which is preliminary data.</text>
</comment>
<protein>
    <submittedName>
        <fullName evidence="1">Uncharacterized protein</fullName>
    </submittedName>
</protein>
<dbReference type="EMBL" id="AVOT02032468">
    <property type="protein sequence ID" value="MBW0526236.1"/>
    <property type="molecule type" value="Genomic_DNA"/>
</dbReference>
<name>A0A9Q3EWM3_9BASI</name>
<organism evidence="1 2">
    <name type="scientific">Austropuccinia psidii MF-1</name>
    <dbReference type="NCBI Taxonomy" id="1389203"/>
    <lineage>
        <taxon>Eukaryota</taxon>
        <taxon>Fungi</taxon>
        <taxon>Dikarya</taxon>
        <taxon>Basidiomycota</taxon>
        <taxon>Pucciniomycotina</taxon>
        <taxon>Pucciniomycetes</taxon>
        <taxon>Pucciniales</taxon>
        <taxon>Sphaerophragmiaceae</taxon>
        <taxon>Austropuccinia</taxon>
    </lineage>
</organism>
<evidence type="ECO:0000313" key="1">
    <source>
        <dbReference type="EMBL" id="MBW0526236.1"/>
    </source>
</evidence>
<keyword evidence="2" id="KW-1185">Reference proteome</keyword>
<reference evidence="1" key="1">
    <citation type="submission" date="2021-03" db="EMBL/GenBank/DDBJ databases">
        <title>Draft genome sequence of rust myrtle Austropuccinia psidii MF-1, a brazilian biotype.</title>
        <authorList>
            <person name="Quecine M.C."/>
            <person name="Pachon D.M.R."/>
            <person name="Bonatelli M.L."/>
            <person name="Correr F.H."/>
            <person name="Franceschini L.M."/>
            <person name="Leite T.F."/>
            <person name="Margarido G.R.A."/>
            <person name="Almeida C.A."/>
            <person name="Ferrarezi J.A."/>
            <person name="Labate C.A."/>
        </authorList>
    </citation>
    <scope>NUCLEOTIDE SEQUENCE</scope>
    <source>
        <strain evidence="1">MF-1</strain>
    </source>
</reference>
<dbReference type="Proteomes" id="UP000765509">
    <property type="component" value="Unassembled WGS sequence"/>
</dbReference>
<proteinExistence type="predicted"/>
<dbReference type="OrthoDB" id="2497659at2759"/>
<evidence type="ECO:0000313" key="2">
    <source>
        <dbReference type="Proteomes" id="UP000765509"/>
    </source>
</evidence>
<dbReference type="Gene3D" id="2.60.120.260">
    <property type="entry name" value="Galactose-binding domain-like"/>
    <property type="match status" value="1"/>
</dbReference>
<dbReference type="AlphaFoldDB" id="A0A9Q3EWM3"/>
<sequence length="134" mass="14552">MGKARFRILNNNKKAIGNIESKGWGGVRWVDVQGGDKKGDVLISIDYINAEISYGNVRHSSSNSRNAVITVNDNEKVIVNFPISGQTWEDVYEGFLVTLPLEAGEVNKILIEGLDGPGPDIVSIGVEQIVNPTT</sequence>
<accession>A0A9Q3EWM3</accession>